<dbReference type="Pfam" id="PF00126">
    <property type="entry name" value="HTH_1"/>
    <property type="match status" value="1"/>
</dbReference>
<dbReference type="InterPro" id="IPR005119">
    <property type="entry name" value="LysR_subst-bd"/>
</dbReference>
<reference evidence="7 8" key="1">
    <citation type="submission" date="2014-03" db="EMBL/GenBank/DDBJ databases">
        <title>Bradyrhizobium valentinum sp. nov., isolated from effective nodules of Lupinus mariae-josephae, a lupine endemic of basic-lime soils in Eastern Spain.</title>
        <authorList>
            <person name="Duran D."/>
            <person name="Rey L."/>
            <person name="Navarro A."/>
            <person name="Busquets A."/>
            <person name="Imperial J."/>
            <person name="Ruiz-Argueso T."/>
        </authorList>
    </citation>
    <scope>NUCLEOTIDE SEQUENCE [LARGE SCALE GENOMIC DNA]</scope>
    <source>
        <strain evidence="7 8">CCBAU 23086</strain>
    </source>
</reference>
<dbReference type="AlphaFoldDB" id="A0A0R3MUJ5"/>
<dbReference type="GO" id="GO:0010628">
    <property type="term" value="P:positive regulation of gene expression"/>
    <property type="evidence" value="ECO:0007669"/>
    <property type="project" value="TreeGrafter"/>
</dbReference>
<dbReference type="GO" id="GO:0043565">
    <property type="term" value="F:sequence-specific DNA binding"/>
    <property type="evidence" value="ECO:0007669"/>
    <property type="project" value="TreeGrafter"/>
</dbReference>
<proteinExistence type="inferred from homology"/>
<dbReference type="InterPro" id="IPR000847">
    <property type="entry name" value="LysR_HTH_N"/>
</dbReference>
<protein>
    <submittedName>
        <fullName evidence="7">Transcriptional regulator</fullName>
    </submittedName>
</protein>
<organism evidence="7 8">
    <name type="scientific">Bradyrhizobium lablabi</name>
    <dbReference type="NCBI Taxonomy" id="722472"/>
    <lineage>
        <taxon>Bacteria</taxon>
        <taxon>Pseudomonadati</taxon>
        <taxon>Pseudomonadota</taxon>
        <taxon>Alphaproteobacteria</taxon>
        <taxon>Hyphomicrobiales</taxon>
        <taxon>Nitrobacteraceae</taxon>
        <taxon>Bradyrhizobium</taxon>
    </lineage>
</organism>
<dbReference type="InterPro" id="IPR037424">
    <property type="entry name" value="NocR_PBP2"/>
</dbReference>
<evidence type="ECO:0000313" key="7">
    <source>
        <dbReference type="EMBL" id="KRR21485.1"/>
    </source>
</evidence>
<dbReference type="GO" id="GO:0003700">
    <property type="term" value="F:DNA-binding transcription factor activity"/>
    <property type="evidence" value="ECO:0007669"/>
    <property type="project" value="InterPro"/>
</dbReference>
<evidence type="ECO:0000256" key="3">
    <source>
        <dbReference type="ARBA" id="ARBA00023015"/>
    </source>
</evidence>
<comment type="similarity">
    <text evidence="2">Belongs to the LysR transcriptional regulatory family.</text>
</comment>
<keyword evidence="4" id="KW-0238">DNA-binding</keyword>
<dbReference type="CDD" id="cd08415">
    <property type="entry name" value="PBP2_LysR_opines_like"/>
    <property type="match status" value="1"/>
</dbReference>
<dbReference type="InterPro" id="IPR036390">
    <property type="entry name" value="WH_DNA-bd_sf"/>
</dbReference>
<dbReference type="InterPro" id="IPR036388">
    <property type="entry name" value="WH-like_DNA-bd_sf"/>
</dbReference>
<dbReference type="PANTHER" id="PTHR30427:SF1">
    <property type="entry name" value="TRANSCRIPTIONAL ACTIVATOR PROTEIN LYSR"/>
    <property type="match status" value="1"/>
</dbReference>
<dbReference type="EMBL" id="LLYB01000081">
    <property type="protein sequence ID" value="KRR21485.1"/>
    <property type="molecule type" value="Genomic_DNA"/>
</dbReference>
<name>A0A0R3MUJ5_9BRAD</name>
<evidence type="ECO:0000256" key="4">
    <source>
        <dbReference type="ARBA" id="ARBA00023125"/>
    </source>
</evidence>
<sequence>MARINSRQVEAFRAVMLTGSVTEAAKLIAVTQPAVSRLLRDFQALLKMELFERRGTGLVPTAAAIALYTEVERSFVGLERISAAAEEIRGRRTGTLRIAALPALANGYLPRLAGHFLKERPNLNLAFFGVISPIVVDWVLNDQCDVGFAEVPIAHSGLSSLRLPAPARVAVLPAGHRLSAKEVLQPRDFEGETFISLSAGSTGRHLIDQAFNRDDVRRVLRVETALSEIMCGLVSSGLGVAICDPFTAQEFATRSVVVRRFLPRIDFEFAAVFPAQRSPSPVALDLVETMRQALGELDGLLDRPTDA</sequence>
<evidence type="ECO:0000259" key="6">
    <source>
        <dbReference type="PROSITE" id="PS50931"/>
    </source>
</evidence>
<dbReference type="OrthoDB" id="7260751at2"/>
<feature type="domain" description="HTH lysR-type" evidence="6">
    <location>
        <begin position="4"/>
        <end position="61"/>
    </location>
</feature>
<dbReference type="RefSeq" id="WP_057859948.1">
    <property type="nucleotide sequence ID" value="NZ_LLYB01000081.1"/>
</dbReference>
<evidence type="ECO:0000256" key="2">
    <source>
        <dbReference type="ARBA" id="ARBA00009437"/>
    </source>
</evidence>
<comment type="function">
    <text evidence="1">NodD regulates the expression of the nodABCFE genes which encode other nodulation proteins. NodD is also a negative regulator of its own expression. Binds flavonoids as inducers.</text>
</comment>
<dbReference type="Pfam" id="PF03466">
    <property type="entry name" value="LysR_substrate"/>
    <property type="match status" value="1"/>
</dbReference>
<dbReference type="Gene3D" id="1.10.10.10">
    <property type="entry name" value="Winged helix-like DNA-binding domain superfamily/Winged helix DNA-binding domain"/>
    <property type="match status" value="1"/>
</dbReference>
<keyword evidence="5" id="KW-0804">Transcription</keyword>
<keyword evidence="3" id="KW-0805">Transcription regulation</keyword>
<accession>A0A0R3MUJ5</accession>
<dbReference type="SUPFAM" id="SSF53850">
    <property type="entry name" value="Periplasmic binding protein-like II"/>
    <property type="match status" value="1"/>
</dbReference>
<dbReference type="Proteomes" id="UP000051660">
    <property type="component" value="Unassembled WGS sequence"/>
</dbReference>
<gene>
    <name evidence="7" type="ORF">CQ14_07595</name>
</gene>
<dbReference type="SUPFAM" id="SSF46785">
    <property type="entry name" value="Winged helix' DNA-binding domain"/>
    <property type="match status" value="1"/>
</dbReference>
<comment type="caution">
    <text evidence="7">The sequence shown here is derived from an EMBL/GenBank/DDBJ whole genome shotgun (WGS) entry which is preliminary data.</text>
</comment>
<dbReference type="Gene3D" id="3.40.190.290">
    <property type="match status" value="1"/>
</dbReference>
<evidence type="ECO:0000256" key="5">
    <source>
        <dbReference type="ARBA" id="ARBA00023163"/>
    </source>
</evidence>
<evidence type="ECO:0000256" key="1">
    <source>
        <dbReference type="ARBA" id="ARBA00003502"/>
    </source>
</evidence>
<evidence type="ECO:0000313" key="8">
    <source>
        <dbReference type="Proteomes" id="UP000051660"/>
    </source>
</evidence>
<dbReference type="PROSITE" id="PS50931">
    <property type="entry name" value="HTH_LYSR"/>
    <property type="match status" value="1"/>
</dbReference>
<dbReference type="PANTHER" id="PTHR30427">
    <property type="entry name" value="TRANSCRIPTIONAL ACTIVATOR PROTEIN LYSR"/>
    <property type="match status" value="1"/>
</dbReference>